<feature type="signal peptide" evidence="2">
    <location>
        <begin position="1"/>
        <end position="23"/>
    </location>
</feature>
<reference evidence="3" key="1">
    <citation type="submission" date="2019-04" db="EMBL/GenBank/DDBJ databases">
        <title>Evolution of Biomass-Degrading Anaerobic Consortia Revealed by Metagenomics.</title>
        <authorList>
            <person name="Peng X."/>
        </authorList>
    </citation>
    <scope>NUCLEOTIDE SEQUENCE</scope>
    <source>
        <strain evidence="3">SIG66</strain>
    </source>
</reference>
<feature type="region of interest" description="Disordered" evidence="1">
    <location>
        <begin position="108"/>
        <end position="137"/>
    </location>
</feature>
<name>A0A928DRQ2_9BACT</name>
<feature type="chain" id="PRO_5037916907" evidence="2">
    <location>
        <begin position="24"/>
        <end position="445"/>
    </location>
</feature>
<proteinExistence type="predicted"/>
<evidence type="ECO:0000256" key="1">
    <source>
        <dbReference type="SAM" id="MobiDB-lite"/>
    </source>
</evidence>
<evidence type="ECO:0000256" key="2">
    <source>
        <dbReference type="SAM" id="SignalP"/>
    </source>
</evidence>
<protein>
    <submittedName>
        <fullName evidence="3">Uncharacterized protein</fullName>
    </submittedName>
</protein>
<organism evidence="3 4">
    <name type="scientific">Candidatus Avelusimicrobium gallicola</name>
    <dbReference type="NCBI Taxonomy" id="2562704"/>
    <lineage>
        <taxon>Bacteria</taxon>
        <taxon>Pseudomonadati</taxon>
        <taxon>Elusimicrobiota</taxon>
        <taxon>Elusimicrobia</taxon>
        <taxon>Elusimicrobiales</taxon>
        <taxon>Elusimicrobiaceae</taxon>
        <taxon>Candidatus Avelusimicrobium</taxon>
    </lineage>
</organism>
<accession>A0A928DRQ2</accession>
<sequence length="445" mass="49534">MKIKFCRYIVLAVLFLFPSLAFAQLTVVRTDGNKVYIDISSLSRSVQTGDTFKVILSSEKLTNPTTGKELGLVHNYSAEGKITEVQPLYVVGELPSAEQIKVGQEAVLENKEPSKNPEEKGLSKPANKSKKTTSVSSRKTIVYEPVEQEIISLTEADITAPRARNLVTLSKKGQVTVWNRQGETLQEVLSYQIAKNKTPLTISADRVRDWKLAEIFVSVYDSARERISTIVLENANGQLKEIDSLPYFVKELGCGSDKDIFAQKPFVSGSRPGNAREVDYERGSFRLDDDTLRTQRNWLTGVNRYDITKDDSDNFIYTSSNGKIRMTLPLGKRAESKDIFATAPNRVKYKQEVLEFYPSLQVFGPDGRATIAAVENTAKMGLLSDTFGQYQSGKIHFLTFEKGRLNITDTVELDGFVYDTACTNTTVLTAEVLPDGNSSVVEISK</sequence>
<evidence type="ECO:0000313" key="4">
    <source>
        <dbReference type="Proteomes" id="UP000725649"/>
    </source>
</evidence>
<dbReference type="EMBL" id="SUVG01000003">
    <property type="protein sequence ID" value="MBE6420979.1"/>
    <property type="molecule type" value="Genomic_DNA"/>
</dbReference>
<feature type="compositionally biased region" description="Basic and acidic residues" evidence="1">
    <location>
        <begin position="108"/>
        <end position="122"/>
    </location>
</feature>
<keyword evidence="2" id="KW-0732">Signal</keyword>
<dbReference type="Proteomes" id="UP000725649">
    <property type="component" value="Unassembled WGS sequence"/>
</dbReference>
<dbReference type="AlphaFoldDB" id="A0A928DRQ2"/>
<comment type="caution">
    <text evidence="3">The sequence shown here is derived from an EMBL/GenBank/DDBJ whole genome shotgun (WGS) entry which is preliminary data.</text>
</comment>
<evidence type="ECO:0000313" key="3">
    <source>
        <dbReference type="EMBL" id="MBE6420979.1"/>
    </source>
</evidence>
<gene>
    <name evidence="3" type="ORF">E7027_02400</name>
</gene>